<comment type="similarity">
    <text evidence="1">Belongs to the AB hydrolase superfamily. AB hydrolase 4 family.</text>
</comment>
<dbReference type="Proteomes" id="UP000318081">
    <property type="component" value="Chromosome"/>
</dbReference>
<sequence>MKNFVPPPFKPDLLIRGGHLQTLASLRAPGQQIAADANHVVELPDGDAIVLHENAAVDGGAVDGGRSAASDIGRTGPLADRTLGGRTVVLFHGLSGCHGSPYMIRLAGRFVRLGWTVYRVDMRGCGAARDLSRGLSHAGRSEDVLAALDFVARRHPDSPLAAVGVSLGGNQLLRLAGRVGAGLDARPEWFDRLERIAVVAPPIDLVRCSENMERLSRRLYNYYFIRTLFERIAPAVREREHFQKIASLGRPKTLLELDDRLTAPLSGFQGALEYYRQCGATHVTASNPVKTLVLAAKDDPIVPADCFTNARWPDRTRVLLTATGGHAGFVGRQRSYWMDDCLIAWLNRL</sequence>
<dbReference type="PANTHER" id="PTHR10794:SF94">
    <property type="entry name" value="ESTERASE YHET-RELATED"/>
    <property type="match status" value="1"/>
</dbReference>
<gene>
    <name evidence="3" type="ORF">TBK1r_71220</name>
</gene>
<name>A0ABX5Y4H3_9BACT</name>
<dbReference type="RefSeq" id="WP_145220151.1">
    <property type="nucleotide sequence ID" value="NZ_CP036432.1"/>
</dbReference>
<evidence type="ECO:0000313" key="4">
    <source>
        <dbReference type="Proteomes" id="UP000318081"/>
    </source>
</evidence>
<evidence type="ECO:0000313" key="3">
    <source>
        <dbReference type="EMBL" id="QDV88090.1"/>
    </source>
</evidence>
<dbReference type="PANTHER" id="PTHR10794">
    <property type="entry name" value="ABHYDROLASE DOMAIN-CONTAINING PROTEIN"/>
    <property type="match status" value="1"/>
</dbReference>
<feature type="domain" description="AB hydrolase-1" evidence="2">
    <location>
        <begin position="87"/>
        <end position="329"/>
    </location>
</feature>
<keyword evidence="4" id="KW-1185">Reference proteome</keyword>
<accession>A0ABX5Y4H3</accession>
<protein>
    <submittedName>
        <fullName evidence="3">Hydrolase</fullName>
    </submittedName>
</protein>
<dbReference type="InterPro" id="IPR050960">
    <property type="entry name" value="AB_hydrolase_4_sf"/>
</dbReference>
<evidence type="ECO:0000256" key="1">
    <source>
        <dbReference type="ARBA" id="ARBA00010884"/>
    </source>
</evidence>
<dbReference type="InterPro" id="IPR029058">
    <property type="entry name" value="AB_hydrolase_fold"/>
</dbReference>
<dbReference type="EMBL" id="CP036432">
    <property type="protein sequence ID" value="QDV88090.1"/>
    <property type="molecule type" value="Genomic_DNA"/>
</dbReference>
<evidence type="ECO:0000259" key="2">
    <source>
        <dbReference type="Pfam" id="PF00561"/>
    </source>
</evidence>
<dbReference type="InterPro" id="IPR012020">
    <property type="entry name" value="ABHD4"/>
</dbReference>
<organism evidence="3 4">
    <name type="scientific">Stieleria magnilauensis</name>
    <dbReference type="NCBI Taxonomy" id="2527963"/>
    <lineage>
        <taxon>Bacteria</taxon>
        <taxon>Pseudomonadati</taxon>
        <taxon>Planctomycetota</taxon>
        <taxon>Planctomycetia</taxon>
        <taxon>Pirellulales</taxon>
        <taxon>Pirellulaceae</taxon>
        <taxon>Stieleria</taxon>
    </lineage>
</organism>
<dbReference type="Gene3D" id="3.40.50.1820">
    <property type="entry name" value="alpha/beta hydrolase"/>
    <property type="match status" value="1"/>
</dbReference>
<proteinExistence type="inferred from homology"/>
<reference evidence="3 4" key="1">
    <citation type="submission" date="2019-02" db="EMBL/GenBank/DDBJ databases">
        <title>Deep-cultivation of Planctomycetes and their phenomic and genomic characterization uncovers novel biology.</title>
        <authorList>
            <person name="Wiegand S."/>
            <person name="Jogler M."/>
            <person name="Boedeker C."/>
            <person name="Pinto D."/>
            <person name="Vollmers J."/>
            <person name="Rivas-Marin E."/>
            <person name="Kohn T."/>
            <person name="Peeters S.H."/>
            <person name="Heuer A."/>
            <person name="Rast P."/>
            <person name="Oberbeckmann S."/>
            <person name="Bunk B."/>
            <person name="Jeske O."/>
            <person name="Meyerdierks A."/>
            <person name="Storesund J.E."/>
            <person name="Kallscheuer N."/>
            <person name="Luecker S."/>
            <person name="Lage O.M."/>
            <person name="Pohl T."/>
            <person name="Merkel B.J."/>
            <person name="Hornburger P."/>
            <person name="Mueller R.-W."/>
            <person name="Bruemmer F."/>
            <person name="Labrenz M."/>
            <person name="Spormann A.M."/>
            <person name="Op den Camp H."/>
            <person name="Overmann J."/>
            <person name="Amann R."/>
            <person name="Jetten M.S.M."/>
            <person name="Mascher T."/>
            <person name="Medema M.H."/>
            <person name="Devos D.P."/>
            <person name="Kaster A.-K."/>
            <person name="Ovreas L."/>
            <person name="Rohde M."/>
            <person name="Galperin M.Y."/>
            <person name="Jogler C."/>
        </authorList>
    </citation>
    <scope>NUCLEOTIDE SEQUENCE [LARGE SCALE GENOMIC DNA]</scope>
    <source>
        <strain evidence="3 4">TBK1r</strain>
    </source>
</reference>
<dbReference type="GO" id="GO:0016787">
    <property type="term" value="F:hydrolase activity"/>
    <property type="evidence" value="ECO:0007669"/>
    <property type="project" value="UniProtKB-KW"/>
</dbReference>
<dbReference type="Pfam" id="PF00561">
    <property type="entry name" value="Abhydrolase_1"/>
    <property type="match status" value="1"/>
</dbReference>
<dbReference type="InterPro" id="IPR000073">
    <property type="entry name" value="AB_hydrolase_1"/>
</dbReference>
<keyword evidence="3" id="KW-0378">Hydrolase</keyword>
<dbReference type="PIRSF" id="PIRSF005211">
    <property type="entry name" value="Ab_hydro_YheT"/>
    <property type="match status" value="1"/>
</dbReference>
<dbReference type="SUPFAM" id="SSF53474">
    <property type="entry name" value="alpha/beta-Hydrolases"/>
    <property type="match status" value="1"/>
</dbReference>